<evidence type="ECO:0000313" key="2">
    <source>
        <dbReference type="Proteomes" id="UP000814033"/>
    </source>
</evidence>
<name>A0ACB8RR61_9AGAM</name>
<gene>
    <name evidence="1" type="ORF">FA95DRAFT_1369353</name>
</gene>
<keyword evidence="2" id="KW-1185">Reference proteome</keyword>
<comment type="caution">
    <text evidence="1">The sequence shown here is derived from an EMBL/GenBank/DDBJ whole genome shotgun (WGS) entry which is preliminary data.</text>
</comment>
<reference evidence="1" key="2">
    <citation type="journal article" date="2022" name="New Phytol.">
        <title>Evolutionary transition to the ectomycorrhizal habit in the genomes of a hyperdiverse lineage of mushroom-forming fungi.</title>
        <authorList>
            <person name="Looney B."/>
            <person name="Miyauchi S."/>
            <person name="Morin E."/>
            <person name="Drula E."/>
            <person name="Courty P.E."/>
            <person name="Kohler A."/>
            <person name="Kuo A."/>
            <person name="LaButti K."/>
            <person name="Pangilinan J."/>
            <person name="Lipzen A."/>
            <person name="Riley R."/>
            <person name="Andreopoulos W."/>
            <person name="He G."/>
            <person name="Johnson J."/>
            <person name="Nolan M."/>
            <person name="Tritt A."/>
            <person name="Barry K.W."/>
            <person name="Grigoriev I.V."/>
            <person name="Nagy L.G."/>
            <person name="Hibbett D."/>
            <person name="Henrissat B."/>
            <person name="Matheny P.B."/>
            <person name="Labbe J."/>
            <person name="Martin F.M."/>
        </authorList>
    </citation>
    <scope>NUCLEOTIDE SEQUENCE</scope>
    <source>
        <strain evidence="1">FP105234-sp</strain>
    </source>
</reference>
<dbReference type="Proteomes" id="UP000814033">
    <property type="component" value="Unassembled WGS sequence"/>
</dbReference>
<sequence length="153" mass="17084">MKCGEKDCPCLRWRAFNYDRRRPPTCVPSSVRQLHNNCIPFLPCKVSCCGDVCSADIKFWSKSLSDTTHLLVPICLHLLSPSYASHSTVWMDSVQKGSPSYLTFDKSRHPSFRCLRLTVPNHLATEACDNAKEAAYTMLQIASAPLTSSQSIS</sequence>
<organism evidence="1 2">
    <name type="scientific">Auriscalpium vulgare</name>
    <dbReference type="NCBI Taxonomy" id="40419"/>
    <lineage>
        <taxon>Eukaryota</taxon>
        <taxon>Fungi</taxon>
        <taxon>Dikarya</taxon>
        <taxon>Basidiomycota</taxon>
        <taxon>Agaricomycotina</taxon>
        <taxon>Agaricomycetes</taxon>
        <taxon>Russulales</taxon>
        <taxon>Auriscalpiaceae</taxon>
        <taxon>Auriscalpium</taxon>
    </lineage>
</organism>
<proteinExistence type="predicted"/>
<dbReference type="EMBL" id="MU275924">
    <property type="protein sequence ID" value="KAI0046505.1"/>
    <property type="molecule type" value="Genomic_DNA"/>
</dbReference>
<accession>A0ACB8RR61</accession>
<protein>
    <submittedName>
        <fullName evidence="1">Uncharacterized protein</fullName>
    </submittedName>
</protein>
<reference evidence="1" key="1">
    <citation type="submission" date="2021-02" db="EMBL/GenBank/DDBJ databases">
        <authorList>
            <consortium name="DOE Joint Genome Institute"/>
            <person name="Ahrendt S."/>
            <person name="Looney B.P."/>
            <person name="Miyauchi S."/>
            <person name="Morin E."/>
            <person name="Drula E."/>
            <person name="Courty P.E."/>
            <person name="Chicoki N."/>
            <person name="Fauchery L."/>
            <person name="Kohler A."/>
            <person name="Kuo A."/>
            <person name="Labutti K."/>
            <person name="Pangilinan J."/>
            <person name="Lipzen A."/>
            <person name="Riley R."/>
            <person name="Andreopoulos W."/>
            <person name="He G."/>
            <person name="Johnson J."/>
            <person name="Barry K.W."/>
            <person name="Grigoriev I.V."/>
            <person name="Nagy L."/>
            <person name="Hibbett D."/>
            <person name="Henrissat B."/>
            <person name="Matheny P.B."/>
            <person name="Labbe J."/>
            <person name="Martin F."/>
        </authorList>
    </citation>
    <scope>NUCLEOTIDE SEQUENCE</scope>
    <source>
        <strain evidence="1">FP105234-sp</strain>
    </source>
</reference>
<evidence type="ECO:0000313" key="1">
    <source>
        <dbReference type="EMBL" id="KAI0046505.1"/>
    </source>
</evidence>